<comment type="caution">
    <text evidence="1">The sequence shown here is derived from an EMBL/GenBank/DDBJ whole genome shotgun (WGS) entry which is preliminary data.</text>
</comment>
<evidence type="ECO:0000313" key="2">
    <source>
        <dbReference type="Proteomes" id="UP000239388"/>
    </source>
</evidence>
<organism evidence="1 2">
    <name type="scientific">Blastopirellula marina</name>
    <dbReference type="NCBI Taxonomy" id="124"/>
    <lineage>
        <taxon>Bacteria</taxon>
        <taxon>Pseudomonadati</taxon>
        <taxon>Planctomycetota</taxon>
        <taxon>Planctomycetia</taxon>
        <taxon>Pirellulales</taxon>
        <taxon>Pirellulaceae</taxon>
        <taxon>Blastopirellula</taxon>
    </lineage>
</organism>
<gene>
    <name evidence="1" type="ORF">C5Y98_19730</name>
</gene>
<sequence>MSRIALILTLLVCGLGTGCTQYVHPLSPLEEAKADSSVFGSWYIRSADANGEVTHNFVHIGSANNPHPSDLDQNYFMANGDKTFPKKIPLENMTRVIVITMKPNGEANQMSFLGYPTHVEDRHYMNVPMIVNDKVAGYSIWKYEVNDDKLTVWNEVDEEVIKQLKKEGILHEKENSSIVSDNTQTLRKLFAEKDATLFPDQRKSTLQKLPVVN</sequence>
<dbReference type="AlphaFoldDB" id="A0A2S8FHJ1"/>
<reference evidence="1 2" key="1">
    <citation type="submission" date="2018-02" db="EMBL/GenBank/DDBJ databases">
        <title>Comparative genomes isolates from brazilian mangrove.</title>
        <authorList>
            <person name="Araujo J.E."/>
            <person name="Taketani R.G."/>
            <person name="Silva M.C.P."/>
            <person name="Loureco M.V."/>
            <person name="Andreote F.D."/>
        </authorList>
    </citation>
    <scope>NUCLEOTIDE SEQUENCE [LARGE SCALE GENOMIC DNA]</scope>
    <source>
        <strain evidence="1 2">NAP PRIS-MGV</strain>
    </source>
</reference>
<protein>
    <submittedName>
        <fullName evidence="1">Uncharacterized protein</fullName>
    </submittedName>
</protein>
<evidence type="ECO:0000313" key="1">
    <source>
        <dbReference type="EMBL" id="PQO31648.1"/>
    </source>
</evidence>
<name>A0A2S8FHJ1_9BACT</name>
<proteinExistence type="predicted"/>
<dbReference type="RefSeq" id="WP_146118707.1">
    <property type="nucleotide sequence ID" value="NZ_PUIB01000019.1"/>
</dbReference>
<dbReference type="Proteomes" id="UP000239388">
    <property type="component" value="Unassembled WGS sequence"/>
</dbReference>
<accession>A0A2S8FHJ1</accession>
<dbReference type="EMBL" id="PUIB01000019">
    <property type="protein sequence ID" value="PQO31648.1"/>
    <property type="molecule type" value="Genomic_DNA"/>
</dbReference>
<dbReference type="PROSITE" id="PS51257">
    <property type="entry name" value="PROKAR_LIPOPROTEIN"/>
    <property type="match status" value="1"/>
</dbReference>